<dbReference type="EMBL" id="LAZR01002913">
    <property type="protein sequence ID" value="KKN24059.1"/>
    <property type="molecule type" value="Genomic_DNA"/>
</dbReference>
<organism evidence="2">
    <name type="scientific">marine sediment metagenome</name>
    <dbReference type="NCBI Taxonomy" id="412755"/>
    <lineage>
        <taxon>unclassified sequences</taxon>
        <taxon>metagenomes</taxon>
        <taxon>ecological metagenomes</taxon>
    </lineage>
</organism>
<keyword evidence="1" id="KW-0472">Membrane</keyword>
<keyword evidence="1" id="KW-1133">Transmembrane helix</keyword>
<feature type="transmembrane region" description="Helical" evidence="1">
    <location>
        <begin position="63"/>
        <end position="81"/>
    </location>
</feature>
<accession>A0A0F9P1W9</accession>
<reference evidence="2" key="1">
    <citation type="journal article" date="2015" name="Nature">
        <title>Complex archaea that bridge the gap between prokaryotes and eukaryotes.</title>
        <authorList>
            <person name="Spang A."/>
            <person name="Saw J.H."/>
            <person name="Jorgensen S.L."/>
            <person name="Zaremba-Niedzwiedzka K."/>
            <person name="Martijn J."/>
            <person name="Lind A.E."/>
            <person name="van Eijk R."/>
            <person name="Schleper C."/>
            <person name="Guy L."/>
            <person name="Ettema T.J."/>
        </authorList>
    </citation>
    <scope>NUCLEOTIDE SEQUENCE</scope>
</reference>
<protein>
    <submittedName>
        <fullName evidence="2">Uncharacterized protein</fullName>
    </submittedName>
</protein>
<keyword evidence="1" id="KW-0812">Transmembrane</keyword>
<feature type="transmembrane region" description="Helical" evidence="1">
    <location>
        <begin position="12"/>
        <end position="29"/>
    </location>
</feature>
<proteinExistence type="predicted"/>
<gene>
    <name evidence="2" type="ORF">LCGC14_0898830</name>
</gene>
<name>A0A0F9P1W9_9ZZZZ</name>
<sequence>MTTKQDKRVRRFFFWFFLGAFIGLVILVGCEALDRTVRDVNDWAAVGGDVLRSPPGRALPPDIRLYGSLAVSLLMGGAAAYEKWRLSQMSKTTKAIVRGIEQAESAGPDNPKLPVKTAIAAEMRKLGIFDIGNKLVDRFKTS</sequence>
<comment type="caution">
    <text evidence="2">The sequence shown here is derived from an EMBL/GenBank/DDBJ whole genome shotgun (WGS) entry which is preliminary data.</text>
</comment>
<evidence type="ECO:0000256" key="1">
    <source>
        <dbReference type="SAM" id="Phobius"/>
    </source>
</evidence>
<dbReference type="AlphaFoldDB" id="A0A0F9P1W9"/>
<dbReference type="PROSITE" id="PS51257">
    <property type="entry name" value="PROKAR_LIPOPROTEIN"/>
    <property type="match status" value="1"/>
</dbReference>
<evidence type="ECO:0000313" key="2">
    <source>
        <dbReference type="EMBL" id="KKN24059.1"/>
    </source>
</evidence>